<dbReference type="RefSeq" id="WP_066312234.1">
    <property type="nucleotide sequence ID" value="NZ_LQRT01000005.1"/>
</dbReference>
<dbReference type="AlphaFoldDB" id="A0A162CS81"/>
<proteinExistence type="predicted"/>
<reference evidence="1 2" key="1">
    <citation type="submission" date="2016-01" db="EMBL/GenBank/DDBJ databases">
        <title>The draft genome sequence of Aquimarina sp. RZW4-3-2.</title>
        <authorList>
            <person name="Wang Y."/>
        </authorList>
    </citation>
    <scope>NUCLEOTIDE SEQUENCE [LARGE SCALE GENOMIC DNA]</scope>
    <source>
        <strain evidence="1 2">RZW4-3-2</strain>
    </source>
</reference>
<comment type="caution">
    <text evidence="1">The sequence shown here is derived from an EMBL/GenBank/DDBJ whole genome shotgun (WGS) entry which is preliminary data.</text>
</comment>
<dbReference type="EMBL" id="LQRT01000005">
    <property type="protein sequence ID" value="KZS41404.1"/>
    <property type="molecule type" value="Genomic_DNA"/>
</dbReference>
<protein>
    <submittedName>
        <fullName evidence="1">Uncharacterized protein</fullName>
    </submittedName>
</protein>
<accession>A0A162CS81</accession>
<dbReference type="STRING" id="1642818.AWE51_22130"/>
<keyword evidence="2" id="KW-1185">Reference proteome</keyword>
<gene>
    <name evidence="1" type="ORF">AWE51_22130</name>
</gene>
<evidence type="ECO:0000313" key="2">
    <source>
        <dbReference type="Proteomes" id="UP000076715"/>
    </source>
</evidence>
<name>A0A162CS81_9FLAO</name>
<sequence>MKKIVLTLGILLGTISTYAISTDLNINTKMKNSAEVTSTEDLEFCTRITHIYNHDGEIVDVVIQSC</sequence>
<evidence type="ECO:0000313" key="1">
    <source>
        <dbReference type="EMBL" id="KZS41404.1"/>
    </source>
</evidence>
<dbReference type="Proteomes" id="UP000076715">
    <property type="component" value="Unassembled WGS sequence"/>
</dbReference>
<organism evidence="1 2">
    <name type="scientific">Aquimarina aggregata</name>
    <dbReference type="NCBI Taxonomy" id="1642818"/>
    <lineage>
        <taxon>Bacteria</taxon>
        <taxon>Pseudomonadati</taxon>
        <taxon>Bacteroidota</taxon>
        <taxon>Flavobacteriia</taxon>
        <taxon>Flavobacteriales</taxon>
        <taxon>Flavobacteriaceae</taxon>
        <taxon>Aquimarina</taxon>
    </lineage>
</organism>